<keyword evidence="3 7" id="KW-0812">Transmembrane</keyword>
<dbReference type="PANTHER" id="PTHR11662">
    <property type="entry name" value="SOLUTE CARRIER FAMILY 17"/>
    <property type="match status" value="1"/>
</dbReference>
<evidence type="ECO:0000256" key="4">
    <source>
        <dbReference type="ARBA" id="ARBA00022847"/>
    </source>
</evidence>
<feature type="transmembrane region" description="Helical" evidence="7">
    <location>
        <begin position="115"/>
        <end position="135"/>
    </location>
</feature>
<feature type="transmembrane region" description="Helical" evidence="7">
    <location>
        <begin position="176"/>
        <end position="197"/>
    </location>
</feature>
<keyword evidence="4" id="KW-0769">Symport</keyword>
<evidence type="ECO:0000256" key="7">
    <source>
        <dbReference type="SAM" id="Phobius"/>
    </source>
</evidence>
<keyword evidence="9" id="KW-1185">Reference proteome</keyword>
<accession>A0A4Y2CIG6</accession>
<feature type="transmembrane region" description="Helical" evidence="7">
    <location>
        <begin position="141"/>
        <end position="164"/>
    </location>
</feature>
<dbReference type="InterPro" id="IPR050382">
    <property type="entry name" value="MFS_Na/Anion_cotransporter"/>
</dbReference>
<dbReference type="InterPro" id="IPR036259">
    <property type="entry name" value="MFS_trans_sf"/>
</dbReference>
<sequence>MFHNIIDTVPERLVGNTDNLYFVLDGGSLIHPVVWPKQETFGDVYTIYRSYMKRHYSDEVTVVFDGYTESSVNTKNGLLSALPNLMLSIVTIFASIMADKLRKSGKLRVTVIRKIFNSIGFFGPAVCLVSVSLVGCEPFTIVILLSLAMGLNGFAYSGFICTYVDMNPDFAGTLYGISNCLASFTGFLVPAFVGWIVQDGQTVRNWGIVFITSSTVFVVTGLIYNIFCSAELQPWGECPKTNKKKPFQEAANINSSL</sequence>
<dbReference type="GO" id="GO:0016020">
    <property type="term" value="C:membrane"/>
    <property type="evidence" value="ECO:0007669"/>
    <property type="project" value="UniProtKB-SubCell"/>
</dbReference>
<reference evidence="8 9" key="1">
    <citation type="journal article" date="2019" name="Sci. Rep.">
        <title>Orb-weaving spider Araneus ventricosus genome elucidates the spidroin gene catalogue.</title>
        <authorList>
            <person name="Kono N."/>
            <person name="Nakamura H."/>
            <person name="Ohtoshi R."/>
            <person name="Moran D.A.P."/>
            <person name="Shinohara A."/>
            <person name="Yoshida Y."/>
            <person name="Fujiwara M."/>
            <person name="Mori M."/>
            <person name="Tomita M."/>
            <person name="Arakawa K."/>
        </authorList>
    </citation>
    <scope>NUCLEOTIDE SEQUENCE [LARGE SCALE GENOMIC DNA]</scope>
</reference>
<dbReference type="Gene3D" id="1.20.1250.20">
    <property type="entry name" value="MFS general substrate transporter like domains"/>
    <property type="match status" value="1"/>
</dbReference>
<dbReference type="GO" id="GO:0015293">
    <property type="term" value="F:symporter activity"/>
    <property type="evidence" value="ECO:0007669"/>
    <property type="project" value="UniProtKB-KW"/>
</dbReference>
<keyword evidence="2" id="KW-0813">Transport</keyword>
<evidence type="ECO:0000256" key="5">
    <source>
        <dbReference type="ARBA" id="ARBA00022989"/>
    </source>
</evidence>
<proteinExistence type="predicted"/>
<feature type="transmembrane region" description="Helical" evidence="7">
    <location>
        <begin position="203"/>
        <end position="227"/>
    </location>
</feature>
<comment type="subcellular location">
    <subcellularLocation>
        <location evidence="1">Membrane</location>
        <topology evidence="1">Multi-pass membrane protein</topology>
    </subcellularLocation>
</comment>
<name>A0A4Y2CIG6_ARAVE</name>
<dbReference type="SUPFAM" id="SSF103473">
    <property type="entry name" value="MFS general substrate transporter"/>
    <property type="match status" value="1"/>
</dbReference>
<protein>
    <submittedName>
        <fullName evidence="8">Inorganic phosphate cotransporter</fullName>
    </submittedName>
</protein>
<keyword evidence="6 7" id="KW-0472">Membrane</keyword>
<evidence type="ECO:0000313" key="8">
    <source>
        <dbReference type="EMBL" id="GBM03538.1"/>
    </source>
</evidence>
<comment type="caution">
    <text evidence="8">The sequence shown here is derived from an EMBL/GenBank/DDBJ whole genome shotgun (WGS) entry which is preliminary data.</text>
</comment>
<evidence type="ECO:0000256" key="3">
    <source>
        <dbReference type="ARBA" id="ARBA00022692"/>
    </source>
</evidence>
<evidence type="ECO:0000313" key="9">
    <source>
        <dbReference type="Proteomes" id="UP000499080"/>
    </source>
</evidence>
<dbReference type="AlphaFoldDB" id="A0A4Y2CIG6"/>
<dbReference type="PANTHER" id="PTHR11662:SF399">
    <property type="entry name" value="FI19708P1-RELATED"/>
    <property type="match status" value="1"/>
</dbReference>
<dbReference type="GO" id="GO:0006820">
    <property type="term" value="P:monoatomic anion transport"/>
    <property type="evidence" value="ECO:0007669"/>
    <property type="project" value="TreeGrafter"/>
</dbReference>
<evidence type="ECO:0000256" key="6">
    <source>
        <dbReference type="ARBA" id="ARBA00023136"/>
    </source>
</evidence>
<evidence type="ECO:0000256" key="2">
    <source>
        <dbReference type="ARBA" id="ARBA00022448"/>
    </source>
</evidence>
<evidence type="ECO:0000256" key="1">
    <source>
        <dbReference type="ARBA" id="ARBA00004141"/>
    </source>
</evidence>
<dbReference type="EMBL" id="BGPR01000192">
    <property type="protein sequence ID" value="GBM03538.1"/>
    <property type="molecule type" value="Genomic_DNA"/>
</dbReference>
<dbReference type="OrthoDB" id="6435458at2759"/>
<organism evidence="8 9">
    <name type="scientific">Araneus ventricosus</name>
    <name type="common">Orbweaver spider</name>
    <name type="synonym">Epeira ventricosa</name>
    <dbReference type="NCBI Taxonomy" id="182803"/>
    <lineage>
        <taxon>Eukaryota</taxon>
        <taxon>Metazoa</taxon>
        <taxon>Ecdysozoa</taxon>
        <taxon>Arthropoda</taxon>
        <taxon>Chelicerata</taxon>
        <taxon>Arachnida</taxon>
        <taxon>Araneae</taxon>
        <taxon>Araneomorphae</taxon>
        <taxon>Entelegynae</taxon>
        <taxon>Araneoidea</taxon>
        <taxon>Araneidae</taxon>
        <taxon>Araneus</taxon>
    </lineage>
</organism>
<gene>
    <name evidence="8" type="primary">Picot_40</name>
    <name evidence="8" type="ORF">AVEN_95427_1</name>
</gene>
<keyword evidence="5 7" id="KW-1133">Transmembrane helix</keyword>
<dbReference type="FunFam" id="1.20.1250.20:FF:000003">
    <property type="entry name" value="Solute carrier family 17 member 3"/>
    <property type="match status" value="1"/>
</dbReference>
<dbReference type="Proteomes" id="UP000499080">
    <property type="component" value="Unassembled WGS sequence"/>
</dbReference>
<feature type="transmembrane region" description="Helical" evidence="7">
    <location>
        <begin position="77"/>
        <end position="94"/>
    </location>
</feature>